<dbReference type="AlphaFoldDB" id="A0A8J4QJA0"/>
<name>A0A8J4QJA0_9ROSI</name>
<evidence type="ECO:0000313" key="2">
    <source>
        <dbReference type="EMBL" id="KAF3952551.1"/>
    </source>
</evidence>
<proteinExistence type="predicted"/>
<dbReference type="Proteomes" id="UP000737018">
    <property type="component" value="Unassembled WGS sequence"/>
</dbReference>
<keyword evidence="3" id="KW-1185">Reference proteome</keyword>
<sequence length="188" mass="21342">MGRSMPPKPFSYLPDPRLNWEEKLLLQLEVAGQIPIEFCHVDFHLNPSPNGLQAENEERKAQPEDKSSRHSSLLLSREPPPPHRSLEQKEFLLCPLLPPLGLCCPLLAQTSTTPHTEAHRHKGRRSCAWSLETYRSRREPRSKGAVPTSLLTVVIEFSAVNFSLWDIAGSRATDICKFGRHKPSIFKF</sequence>
<gene>
    <name evidence="2" type="ORF">CMV_021905</name>
</gene>
<dbReference type="EMBL" id="JRKL02004460">
    <property type="protein sequence ID" value="KAF3952551.1"/>
    <property type="molecule type" value="Genomic_DNA"/>
</dbReference>
<reference evidence="2" key="1">
    <citation type="submission" date="2020-03" db="EMBL/GenBank/DDBJ databases">
        <title>Castanea mollissima Vanexum genome sequencing.</title>
        <authorList>
            <person name="Staton M."/>
        </authorList>
    </citation>
    <scope>NUCLEOTIDE SEQUENCE</scope>
    <source>
        <tissue evidence="2">Leaf</tissue>
    </source>
</reference>
<protein>
    <submittedName>
        <fullName evidence="2">Uncharacterized protein</fullName>
    </submittedName>
</protein>
<organism evidence="2 3">
    <name type="scientific">Castanea mollissima</name>
    <name type="common">Chinese chestnut</name>
    <dbReference type="NCBI Taxonomy" id="60419"/>
    <lineage>
        <taxon>Eukaryota</taxon>
        <taxon>Viridiplantae</taxon>
        <taxon>Streptophyta</taxon>
        <taxon>Embryophyta</taxon>
        <taxon>Tracheophyta</taxon>
        <taxon>Spermatophyta</taxon>
        <taxon>Magnoliopsida</taxon>
        <taxon>eudicotyledons</taxon>
        <taxon>Gunneridae</taxon>
        <taxon>Pentapetalae</taxon>
        <taxon>rosids</taxon>
        <taxon>fabids</taxon>
        <taxon>Fagales</taxon>
        <taxon>Fagaceae</taxon>
        <taxon>Castanea</taxon>
    </lineage>
</organism>
<evidence type="ECO:0000313" key="3">
    <source>
        <dbReference type="Proteomes" id="UP000737018"/>
    </source>
</evidence>
<feature type="region of interest" description="Disordered" evidence="1">
    <location>
        <begin position="49"/>
        <end position="84"/>
    </location>
</feature>
<feature type="compositionally biased region" description="Basic and acidic residues" evidence="1">
    <location>
        <begin position="56"/>
        <end position="68"/>
    </location>
</feature>
<accession>A0A8J4QJA0</accession>
<comment type="caution">
    <text evidence="2">The sequence shown here is derived from an EMBL/GenBank/DDBJ whole genome shotgun (WGS) entry which is preliminary data.</text>
</comment>
<evidence type="ECO:0000256" key="1">
    <source>
        <dbReference type="SAM" id="MobiDB-lite"/>
    </source>
</evidence>